<evidence type="ECO:0008006" key="4">
    <source>
        <dbReference type="Google" id="ProtNLM"/>
    </source>
</evidence>
<dbReference type="KEGG" id="pmet:G4Y79_05520"/>
<name>A0A7S8EBD3_9CHLR</name>
<protein>
    <recommendedName>
        <fullName evidence="4">SGNH hydrolase-type esterase domain-containing protein</fullName>
    </recommendedName>
</protein>
<evidence type="ECO:0000313" key="2">
    <source>
        <dbReference type="EMBL" id="QPC83840.1"/>
    </source>
</evidence>
<keyword evidence="1" id="KW-0812">Transmembrane</keyword>
<dbReference type="SUPFAM" id="SSF52266">
    <property type="entry name" value="SGNH hydrolase"/>
    <property type="match status" value="1"/>
</dbReference>
<dbReference type="EMBL" id="CP062983">
    <property type="protein sequence ID" value="QPC83840.1"/>
    <property type="molecule type" value="Genomic_DNA"/>
</dbReference>
<accession>A0A7S8EBD3</accession>
<feature type="transmembrane region" description="Helical" evidence="1">
    <location>
        <begin position="5"/>
        <end position="22"/>
    </location>
</feature>
<proteinExistence type="predicted"/>
<evidence type="ECO:0000256" key="1">
    <source>
        <dbReference type="SAM" id="Phobius"/>
    </source>
</evidence>
<evidence type="ECO:0000313" key="3">
    <source>
        <dbReference type="Proteomes" id="UP000594468"/>
    </source>
</evidence>
<keyword evidence="3" id="KW-1185">Reference proteome</keyword>
<dbReference type="Proteomes" id="UP000594468">
    <property type="component" value="Chromosome"/>
</dbReference>
<sequence>MKKILVNSLIVVASMLMTYLVLEVGYRVITYIHLSNNYEPYTIWWTDQPLHLYNAEAGYRYPADANVRYTQTEPPDVSVYATNVITNNQGMVGTRDVTTEKPEGDYRIALIGDSFTAGVFNDNPWAGVLQSLLDEDDDLKAALSVEQITVMNFGLEAIGAEQFDDVYLSRAEAYEPDMVLAGFISDDLRRRFLWEGVAQVEWGGRSYDLHLTCYKEPVSIDNPWCVYGVLILPQYVVAEGNTLEQLRQDLYASDIARRPWFGLYPELFAATIGWRFGLVPRLSRTTDQLRLYPNDTIAMEKSRYEIGWLLSSQPNTLLLHIPTHMELLNGVYDTPMPDFLEDYPDLRIVETAPLMLGDDEPTEETIRSWYNLPFDGHFSDAGAARYAAVIHELLRDHFLP</sequence>
<dbReference type="AlphaFoldDB" id="A0A7S8EBD3"/>
<gene>
    <name evidence="2" type="ORF">G4Y79_05520</name>
</gene>
<keyword evidence="1" id="KW-1133">Transmembrane helix</keyword>
<dbReference type="Gene3D" id="3.40.50.1110">
    <property type="entry name" value="SGNH hydrolase"/>
    <property type="match status" value="1"/>
</dbReference>
<organism evidence="2 3">
    <name type="scientific">Phototrophicus methaneseepsis</name>
    <dbReference type="NCBI Taxonomy" id="2710758"/>
    <lineage>
        <taxon>Bacteria</taxon>
        <taxon>Bacillati</taxon>
        <taxon>Chloroflexota</taxon>
        <taxon>Candidatus Thermofontia</taxon>
        <taxon>Phototrophicales</taxon>
        <taxon>Phototrophicaceae</taxon>
        <taxon>Phototrophicus</taxon>
    </lineage>
</organism>
<keyword evidence="1" id="KW-0472">Membrane</keyword>
<dbReference type="RefSeq" id="WP_195171904.1">
    <property type="nucleotide sequence ID" value="NZ_CP062983.1"/>
</dbReference>
<dbReference type="InterPro" id="IPR036514">
    <property type="entry name" value="SGNH_hydro_sf"/>
</dbReference>
<reference evidence="2 3" key="1">
    <citation type="submission" date="2020-02" db="EMBL/GenBank/DDBJ databases">
        <authorList>
            <person name="Zheng R.K."/>
            <person name="Sun C.M."/>
        </authorList>
    </citation>
    <scope>NUCLEOTIDE SEQUENCE [LARGE SCALE GENOMIC DNA]</scope>
    <source>
        <strain evidence="3">rifampicinis</strain>
    </source>
</reference>